<accession>A0A3P8FET8</accession>
<sequence>MGRVSRIYLHLRADVHSGTRTQCRSFQTLLRYLLSY</sequence>
<dbReference type="Proteomes" id="UP000277204">
    <property type="component" value="Unassembled WGS sequence"/>
</dbReference>
<evidence type="ECO:0000313" key="2">
    <source>
        <dbReference type="Proteomes" id="UP000277204"/>
    </source>
</evidence>
<protein>
    <submittedName>
        <fullName evidence="1">Uncharacterized protein</fullName>
    </submittedName>
</protein>
<name>A0A3P8FET8_9TREM</name>
<evidence type="ECO:0000313" key="1">
    <source>
        <dbReference type="EMBL" id="VDP22239.1"/>
    </source>
</evidence>
<reference evidence="1 2" key="1">
    <citation type="submission" date="2018-11" db="EMBL/GenBank/DDBJ databases">
        <authorList>
            <consortium name="Pathogen Informatics"/>
        </authorList>
    </citation>
    <scope>NUCLEOTIDE SEQUENCE [LARGE SCALE GENOMIC DNA]</scope>
    <source>
        <strain evidence="1 2">Zambia</strain>
    </source>
</reference>
<organism evidence="1 2">
    <name type="scientific">Schistosoma margrebowiei</name>
    <dbReference type="NCBI Taxonomy" id="48269"/>
    <lineage>
        <taxon>Eukaryota</taxon>
        <taxon>Metazoa</taxon>
        <taxon>Spiralia</taxon>
        <taxon>Lophotrochozoa</taxon>
        <taxon>Platyhelminthes</taxon>
        <taxon>Trematoda</taxon>
        <taxon>Digenea</taxon>
        <taxon>Strigeidida</taxon>
        <taxon>Schistosomatoidea</taxon>
        <taxon>Schistosomatidae</taxon>
        <taxon>Schistosoma</taxon>
    </lineage>
</organism>
<dbReference type="AlphaFoldDB" id="A0A3P8FET8"/>
<dbReference type="EMBL" id="UZAI01017237">
    <property type="protein sequence ID" value="VDP22239.1"/>
    <property type="molecule type" value="Genomic_DNA"/>
</dbReference>
<gene>
    <name evidence="1" type="ORF">SMRZ_LOCUS16851</name>
</gene>
<keyword evidence="2" id="KW-1185">Reference proteome</keyword>
<proteinExistence type="predicted"/>